<dbReference type="Pfam" id="PF13622">
    <property type="entry name" value="4HBT_3"/>
    <property type="match status" value="1"/>
</dbReference>
<dbReference type="InterPro" id="IPR025652">
    <property type="entry name" value="TesB_C"/>
</dbReference>
<dbReference type="Pfam" id="PF02551">
    <property type="entry name" value="Acyl_CoA_thio"/>
    <property type="match status" value="1"/>
</dbReference>
<dbReference type="Gene3D" id="2.60.120.10">
    <property type="entry name" value="Jelly Rolls"/>
    <property type="match status" value="1"/>
</dbReference>
<gene>
    <name evidence="10" type="ORF">QJS04_geneDACA002014</name>
</gene>
<dbReference type="PROSITE" id="PS50042">
    <property type="entry name" value="CNMP_BINDING_3"/>
    <property type="match status" value="1"/>
</dbReference>
<dbReference type="InterPro" id="IPR014710">
    <property type="entry name" value="RmlC-like_jellyroll"/>
</dbReference>
<dbReference type="NCBIfam" id="TIGR00189">
    <property type="entry name" value="tesB"/>
    <property type="match status" value="1"/>
</dbReference>
<dbReference type="InterPro" id="IPR029069">
    <property type="entry name" value="HotDog_dom_sf"/>
</dbReference>
<comment type="similarity">
    <text evidence="3">Belongs to the C/M/P thioester hydrolase family.</text>
</comment>
<dbReference type="GO" id="GO:0047617">
    <property type="term" value="F:fatty acyl-CoA hydrolase activity"/>
    <property type="evidence" value="ECO:0007669"/>
    <property type="project" value="UniProtKB-EC"/>
</dbReference>
<dbReference type="Gene3D" id="2.40.160.210">
    <property type="entry name" value="Acyl-CoA thioesterase, double hotdog domain"/>
    <property type="match status" value="1"/>
</dbReference>
<sequence>MDSEEVIEFLGQVPLLQRLPGLSLKRIAEVVKTRHYEPGEYVVRDGERGEGIYFIWEGEAEVSGFTNAEEGNQPEIQLKKYDFFGYGTVIPVHQANVIALSKLTCLVLNHANSNLLQPTSIWNADDVVETYSLVEHLLRLEPIEVDIFRGVTLPDAPSFGQVFGGQFIAQALAAASKTVDCRKLVHSLHCYFVLIGDISLPIIYQVHRAREGKSFALRRVDAIQRGNVIFTLHASFQKEELGFDHQVEMPKVPSPDTLATLEELRDRRLTDPRLPPEYRNKVAKRKFVPWPIEIRFCEPNPSLKLYKSEPSLMYWFKAKGKLSDDPALHRCVVAYASDLIFANVSTYPHREEGVKIASLSLDHSMWFHRPVRADEWLLYVIDGYTASGARGFCKGLMFNRKGELVASLAQESVNRKAKPRNQVLHSKL</sequence>
<dbReference type="PROSITE" id="PS00888">
    <property type="entry name" value="CNMP_BINDING_1"/>
    <property type="match status" value="1"/>
</dbReference>
<comment type="subunit">
    <text evidence="4">Homotetramer.</text>
</comment>
<evidence type="ECO:0000256" key="5">
    <source>
        <dbReference type="ARBA" id="ARBA00022801"/>
    </source>
</evidence>
<dbReference type="AlphaFoldDB" id="A0AAV9A7H2"/>
<reference evidence="10" key="2">
    <citation type="submission" date="2023-06" db="EMBL/GenBank/DDBJ databases">
        <authorList>
            <person name="Ma L."/>
            <person name="Liu K.-W."/>
            <person name="Li Z."/>
            <person name="Hsiao Y.-Y."/>
            <person name="Qi Y."/>
            <person name="Fu T."/>
            <person name="Tang G."/>
            <person name="Zhang D."/>
            <person name="Sun W.-H."/>
            <person name="Liu D.-K."/>
            <person name="Li Y."/>
            <person name="Chen G.-Z."/>
            <person name="Liu X.-D."/>
            <person name="Liao X.-Y."/>
            <person name="Jiang Y.-T."/>
            <person name="Yu X."/>
            <person name="Hao Y."/>
            <person name="Huang J."/>
            <person name="Zhao X.-W."/>
            <person name="Ke S."/>
            <person name="Chen Y.-Y."/>
            <person name="Wu W.-L."/>
            <person name="Hsu J.-L."/>
            <person name="Lin Y.-F."/>
            <person name="Huang M.-D."/>
            <person name="Li C.-Y."/>
            <person name="Huang L."/>
            <person name="Wang Z.-W."/>
            <person name="Zhao X."/>
            <person name="Zhong W.-Y."/>
            <person name="Peng D.-H."/>
            <person name="Ahmad S."/>
            <person name="Lan S."/>
            <person name="Zhang J.-S."/>
            <person name="Tsai W.-C."/>
            <person name="Van De Peer Y."/>
            <person name="Liu Z.-J."/>
        </authorList>
    </citation>
    <scope>NUCLEOTIDE SEQUENCE</scope>
    <source>
        <strain evidence="10">SCP</strain>
        <tissue evidence="10">Leaves</tissue>
    </source>
</reference>
<evidence type="ECO:0000256" key="1">
    <source>
        <dbReference type="ARBA" id="ARBA00004253"/>
    </source>
</evidence>
<dbReference type="PANTHER" id="PTHR11066">
    <property type="entry name" value="ACYL-COA THIOESTERASE"/>
    <property type="match status" value="1"/>
</dbReference>
<dbReference type="PANTHER" id="PTHR11066:SF34">
    <property type="entry name" value="ACYL-COENZYME A THIOESTERASE 8"/>
    <property type="match status" value="1"/>
</dbReference>
<dbReference type="InterPro" id="IPR000595">
    <property type="entry name" value="cNMP-bd_dom"/>
</dbReference>
<evidence type="ECO:0000313" key="10">
    <source>
        <dbReference type="EMBL" id="KAK1260109.1"/>
    </source>
</evidence>
<dbReference type="CDD" id="cd03444">
    <property type="entry name" value="Thioesterase_II_repeat1"/>
    <property type="match status" value="1"/>
</dbReference>
<dbReference type="SMART" id="SM00100">
    <property type="entry name" value="cNMP"/>
    <property type="match status" value="1"/>
</dbReference>
<dbReference type="EC" id="3.1.2.20" evidence="8"/>
<evidence type="ECO:0000256" key="2">
    <source>
        <dbReference type="ARBA" id="ARBA00004872"/>
    </source>
</evidence>
<evidence type="ECO:0000256" key="4">
    <source>
        <dbReference type="ARBA" id="ARBA00011881"/>
    </source>
</evidence>
<dbReference type="InterPro" id="IPR018488">
    <property type="entry name" value="cNMP-bd_CS"/>
</dbReference>
<evidence type="ECO:0000313" key="11">
    <source>
        <dbReference type="Proteomes" id="UP001179952"/>
    </source>
</evidence>
<keyword evidence="5" id="KW-0378">Hydrolase</keyword>
<accession>A0AAV9A7H2</accession>
<evidence type="ECO:0000256" key="3">
    <source>
        <dbReference type="ARBA" id="ARBA00006538"/>
    </source>
</evidence>
<evidence type="ECO:0000256" key="7">
    <source>
        <dbReference type="ARBA" id="ARBA00035880"/>
    </source>
</evidence>
<evidence type="ECO:0000256" key="6">
    <source>
        <dbReference type="ARBA" id="ARBA00023098"/>
    </source>
</evidence>
<comment type="subcellular location">
    <subcellularLocation>
        <location evidence="1">Peroxisome matrix</location>
    </subcellularLocation>
</comment>
<dbReference type="CDD" id="cd00038">
    <property type="entry name" value="CAP_ED"/>
    <property type="match status" value="1"/>
</dbReference>
<dbReference type="SUPFAM" id="SSF54637">
    <property type="entry name" value="Thioesterase/thiol ester dehydrase-isomerase"/>
    <property type="match status" value="2"/>
</dbReference>
<dbReference type="EMBL" id="JAUJYN010000011">
    <property type="protein sequence ID" value="KAK1260109.1"/>
    <property type="molecule type" value="Genomic_DNA"/>
</dbReference>
<evidence type="ECO:0000256" key="8">
    <source>
        <dbReference type="ARBA" id="ARBA00038894"/>
    </source>
</evidence>
<name>A0AAV9A7H2_ACOGR</name>
<keyword evidence="11" id="KW-1185">Reference proteome</keyword>
<dbReference type="SUPFAM" id="SSF51206">
    <property type="entry name" value="cAMP-binding domain-like"/>
    <property type="match status" value="1"/>
</dbReference>
<dbReference type="InterPro" id="IPR018490">
    <property type="entry name" value="cNMP-bd_dom_sf"/>
</dbReference>
<comment type="caution">
    <text evidence="10">The sequence shown here is derived from an EMBL/GenBank/DDBJ whole genome shotgun (WGS) entry which is preliminary data.</text>
</comment>
<dbReference type="FunFam" id="2.40.160.210:FF:000003">
    <property type="entry name" value="Acyl-CoA thioesterase II"/>
    <property type="match status" value="1"/>
</dbReference>
<dbReference type="InterPro" id="IPR042171">
    <property type="entry name" value="Acyl-CoA_hotdog"/>
</dbReference>
<dbReference type="Proteomes" id="UP001179952">
    <property type="component" value="Unassembled WGS sequence"/>
</dbReference>
<dbReference type="CDD" id="cd03445">
    <property type="entry name" value="Thioesterase_II_repeat2"/>
    <property type="match status" value="1"/>
</dbReference>
<feature type="domain" description="Cyclic nucleotide-binding" evidence="9">
    <location>
        <begin position="15"/>
        <end position="85"/>
    </location>
</feature>
<dbReference type="GO" id="GO:0009062">
    <property type="term" value="P:fatty acid catabolic process"/>
    <property type="evidence" value="ECO:0007669"/>
    <property type="project" value="TreeGrafter"/>
</dbReference>
<dbReference type="GO" id="GO:0005782">
    <property type="term" value="C:peroxisomal matrix"/>
    <property type="evidence" value="ECO:0007669"/>
    <property type="project" value="UniProtKB-SubCell"/>
</dbReference>
<organism evidence="10 11">
    <name type="scientific">Acorus gramineus</name>
    <name type="common">Dwarf sweet flag</name>
    <dbReference type="NCBI Taxonomy" id="55184"/>
    <lineage>
        <taxon>Eukaryota</taxon>
        <taxon>Viridiplantae</taxon>
        <taxon>Streptophyta</taxon>
        <taxon>Embryophyta</taxon>
        <taxon>Tracheophyta</taxon>
        <taxon>Spermatophyta</taxon>
        <taxon>Magnoliopsida</taxon>
        <taxon>Liliopsida</taxon>
        <taxon>Acoraceae</taxon>
        <taxon>Acorus</taxon>
    </lineage>
</organism>
<dbReference type="InterPro" id="IPR049449">
    <property type="entry name" value="TesB_ACOT8-like_N"/>
</dbReference>
<dbReference type="Pfam" id="PF00027">
    <property type="entry name" value="cNMP_binding"/>
    <property type="match status" value="1"/>
</dbReference>
<dbReference type="InterPro" id="IPR003703">
    <property type="entry name" value="Acyl_CoA_thio"/>
</dbReference>
<comment type="pathway">
    <text evidence="2">Lipid metabolism; fatty acid metabolism.</text>
</comment>
<dbReference type="GO" id="GO:0006637">
    <property type="term" value="P:acyl-CoA metabolic process"/>
    <property type="evidence" value="ECO:0007669"/>
    <property type="project" value="InterPro"/>
</dbReference>
<evidence type="ECO:0000259" key="9">
    <source>
        <dbReference type="PROSITE" id="PS50042"/>
    </source>
</evidence>
<comment type="catalytic activity">
    <reaction evidence="7">
        <text>a fatty acyl-CoA + H2O = a fatty acid + CoA + H(+)</text>
        <dbReference type="Rhea" id="RHEA:16781"/>
        <dbReference type="ChEBI" id="CHEBI:15377"/>
        <dbReference type="ChEBI" id="CHEBI:15378"/>
        <dbReference type="ChEBI" id="CHEBI:28868"/>
        <dbReference type="ChEBI" id="CHEBI:57287"/>
        <dbReference type="ChEBI" id="CHEBI:77636"/>
        <dbReference type="EC" id="3.1.2.20"/>
    </reaction>
</comment>
<protein>
    <recommendedName>
        <fullName evidence="8">acyl-CoA hydrolase</fullName>
        <ecNumber evidence="8">3.1.2.20</ecNumber>
    </recommendedName>
</protein>
<reference evidence="10" key="1">
    <citation type="journal article" date="2023" name="Nat. Commun.">
        <title>Diploid and tetraploid genomes of Acorus and the evolution of monocots.</title>
        <authorList>
            <person name="Ma L."/>
            <person name="Liu K.W."/>
            <person name="Li Z."/>
            <person name="Hsiao Y.Y."/>
            <person name="Qi Y."/>
            <person name="Fu T."/>
            <person name="Tang G.D."/>
            <person name="Zhang D."/>
            <person name="Sun W.H."/>
            <person name="Liu D.K."/>
            <person name="Li Y."/>
            <person name="Chen G.Z."/>
            <person name="Liu X.D."/>
            <person name="Liao X.Y."/>
            <person name="Jiang Y.T."/>
            <person name="Yu X."/>
            <person name="Hao Y."/>
            <person name="Huang J."/>
            <person name="Zhao X.W."/>
            <person name="Ke S."/>
            <person name="Chen Y.Y."/>
            <person name="Wu W.L."/>
            <person name="Hsu J.L."/>
            <person name="Lin Y.F."/>
            <person name="Huang M.D."/>
            <person name="Li C.Y."/>
            <person name="Huang L."/>
            <person name="Wang Z.W."/>
            <person name="Zhao X."/>
            <person name="Zhong W.Y."/>
            <person name="Peng D.H."/>
            <person name="Ahmad S."/>
            <person name="Lan S."/>
            <person name="Zhang J.S."/>
            <person name="Tsai W.C."/>
            <person name="Van de Peer Y."/>
            <person name="Liu Z.J."/>
        </authorList>
    </citation>
    <scope>NUCLEOTIDE SEQUENCE</scope>
    <source>
        <strain evidence="10">SCP</strain>
    </source>
</reference>
<proteinExistence type="inferred from homology"/>
<dbReference type="FunFam" id="2.60.120.10:FF:000109">
    <property type="entry name" value="Acyl-CoA thioesterase II"/>
    <property type="match status" value="1"/>
</dbReference>
<keyword evidence="6" id="KW-0443">Lipid metabolism</keyword>